<dbReference type="PANTHER" id="PTHR46470">
    <property type="entry name" value="N-ACYLNEURAMINATE-9-PHOSPHATASE"/>
    <property type="match status" value="1"/>
</dbReference>
<accession>A0AAI9Y474</accession>
<dbReference type="InterPro" id="IPR036412">
    <property type="entry name" value="HAD-like_sf"/>
</dbReference>
<reference evidence="4" key="1">
    <citation type="submission" date="2016-11" db="EMBL/GenBank/DDBJ databases">
        <title>The genome sequence of Colletotrichum cuscutae.</title>
        <authorList>
            <person name="Baroncelli R."/>
        </authorList>
    </citation>
    <scope>NUCLEOTIDE SEQUENCE</scope>
    <source>
        <strain evidence="4">IMI 304802</strain>
    </source>
</reference>
<keyword evidence="3" id="KW-0460">Magnesium</keyword>
<dbReference type="InterPro" id="IPR051400">
    <property type="entry name" value="HAD-like_hydrolase"/>
</dbReference>
<evidence type="ECO:0000256" key="2">
    <source>
        <dbReference type="ARBA" id="ARBA00022801"/>
    </source>
</evidence>
<dbReference type="GO" id="GO:0016791">
    <property type="term" value="F:phosphatase activity"/>
    <property type="evidence" value="ECO:0007669"/>
    <property type="project" value="UniProtKB-ARBA"/>
</dbReference>
<dbReference type="NCBIfam" id="TIGR01549">
    <property type="entry name" value="HAD-SF-IA-v1"/>
    <property type="match status" value="1"/>
</dbReference>
<keyword evidence="2" id="KW-0378">Hydrolase</keyword>
<dbReference type="Proteomes" id="UP001239213">
    <property type="component" value="Unassembled WGS sequence"/>
</dbReference>
<dbReference type="GO" id="GO:0044281">
    <property type="term" value="P:small molecule metabolic process"/>
    <property type="evidence" value="ECO:0007669"/>
    <property type="project" value="UniProtKB-ARBA"/>
</dbReference>
<proteinExistence type="predicted"/>
<sequence length="427" mass="48102">MQSALSSMLFDLDNTLFDHYHSLRSAIASIQASYDSLKTQNPQDLISKYNKSLQKAYDEYLRNEITYKEADFKKVRLFFGEIGLPQPDDKQIIEFRNIYKLAYRNHRRATPDSVEMLIRLREDGFRLAIVTNGQLEDQLEKAEAIGVHHLVDKIITSEEAGCCKPDTKLFRLAIESLGASAQKSYMIGDSVDSDIKGGLESGLNAILYSPIATDSTRELFGTAVPVIRSMSQLPEHLNFSLPRFAPRIYSQHSQVIVEGIGMDVVTEPRHCLWLTKDTVNGLSRQMAGVFEDISKENYVSAISRLEAMIKKVAKAASPIDETAIQISYPGQDHQLSESRTDFPVHIKERLHSVRVDYENYVFASELTIEAHLRECIELLQSYCDNLMQDHPRAALRNLRSVMLILAKVAGIQTFIVVEGEGLGLDGI</sequence>
<evidence type="ECO:0000313" key="4">
    <source>
        <dbReference type="EMBL" id="KAK1470133.1"/>
    </source>
</evidence>
<evidence type="ECO:0000313" key="5">
    <source>
        <dbReference type="Proteomes" id="UP001239213"/>
    </source>
</evidence>
<dbReference type="InterPro" id="IPR023214">
    <property type="entry name" value="HAD_sf"/>
</dbReference>
<organism evidence="4 5">
    <name type="scientific">Colletotrichum cuscutae</name>
    <dbReference type="NCBI Taxonomy" id="1209917"/>
    <lineage>
        <taxon>Eukaryota</taxon>
        <taxon>Fungi</taxon>
        <taxon>Dikarya</taxon>
        <taxon>Ascomycota</taxon>
        <taxon>Pezizomycotina</taxon>
        <taxon>Sordariomycetes</taxon>
        <taxon>Hypocreomycetidae</taxon>
        <taxon>Glomerellales</taxon>
        <taxon>Glomerellaceae</taxon>
        <taxon>Colletotrichum</taxon>
        <taxon>Colletotrichum acutatum species complex</taxon>
    </lineage>
</organism>
<evidence type="ECO:0000256" key="3">
    <source>
        <dbReference type="ARBA" id="ARBA00022842"/>
    </source>
</evidence>
<gene>
    <name evidence="4" type="ORF">CCUS01_06517</name>
</gene>
<name>A0AAI9Y474_9PEZI</name>
<comment type="cofactor">
    <cofactor evidence="1">
        <name>Mg(2+)</name>
        <dbReference type="ChEBI" id="CHEBI:18420"/>
    </cofactor>
</comment>
<dbReference type="SFLD" id="SFLDG01129">
    <property type="entry name" value="C1.5:_HAD__Beta-PGM__Phosphata"/>
    <property type="match status" value="1"/>
</dbReference>
<dbReference type="SUPFAM" id="SSF56784">
    <property type="entry name" value="HAD-like"/>
    <property type="match status" value="1"/>
</dbReference>
<dbReference type="Pfam" id="PF00702">
    <property type="entry name" value="Hydrolase"/>
    <property type="match status" value="1"/>
</dbReference>
<dbReference type="SFLD" id="SFLDS00003">
    <property type="entry name" value="Haloacid_Dehalogenase"/>
    <property type="match status" value="1"/>
</dbReference>
<dbReference type="AlphaFoldDB" id="A0AAI9Y474"/>
<dbReference type="PRINTS" id="PR00413">
    <property type="entry name" value="HADHALOGNASE"/>
</dbReference>
<dbReference type="Gene3D" id="3.40.50.1000">
    <property type="entry name" value="HAD superfamily/HAD-like"/>
    <property type="match status" value="1"/>
</dbReference>
<dbReference type="EMBL" id="MPDP01000246">
    <property type="protein sequence ID" value="KAK1470133.1"/>
    <property type="molecule type" value="Genomic_DNA"/>
</dbReference>
<evidence type="ECO:0000256" key="1">
    <source>
        <dbReference type="ARBA" id="ARBA00001946"/>
    </source>
</evidence>
<keyword evidence="5" id="KW-1185">Reference proteome</keyword>
<dbReference type="InterPro" id="IPR023198">
    <property type="entry name" value="PGP-like_dom2"/>
</dbReference>
<protein>
    <recommendedName>
        <fullName evidence="6">Haloacid dehalogenase-like hydrolase</fullName>
    </recommendedName>
</protein>
<dbReference type="InterPro" id="IPR006439">
    <property type="entry name" value="HAD-SF_hydro_IA"/>
</dbReference>
<dbReference type="Gene3D" id="1.10.150.240">
    <property type="entry name" value="Putative phosphatase, domain 2"/>
    <property type="match status" value="1"/>
</dbReference>
<comment type="caution">
    <text evidence="4">The sequence shown here is derived from an EMBL/GenBank/DDBJ whole genome shotgun (WGS) entry which is preliminary data.</text>
</comment>
<evidence type="ECO:0008006" key="6">
    <source>
        <dbReference type="Google" id="ProtNLM"/>
    </source>
</evidence>